<evidence type="ECO:0000256" key="1">
    <source>
        <dbReference type="SAM" id="SignalP"/>
    </source>
</evidence>
<comment type="caution">
    <text evidence="2">The sequence shown here is derived from an EMBL/GenBank/DDBJ whole genome shotgun (WGS) entry which is preliminary data.</text>
</comment>
<gene>
    <name evidence="2" type="ORF">CAUJ_LOCUS4739</name>
</gene>
<evidence type="ECO:0000313" key="2">
    <source>
        <dbReference type="EMBL" id="CAD6188820.1"/>
    </source>
</evidence>
<reference evidence="2" key="1">
    <citation type="submission" date="2020-10" db="EMBL/GenBank/DDBJ databases">
        <authorList>
            <person name="Kikuchi T."/>
        </authorList>
    </citation>
    <scope>NUCLEOTIDE SEQUENCE</scope>
    <source>
        <strain evidence="2">NKZ352</strain>
    </source>
</reference>
<protein>
    <submittedName>
        <fullName evidence="2">Uncharacterized protein</fullName>
    </submittedName>
</protein>
<evidence type="ECO:0000313" key="3">
    <source>
        <dbReference type="Proteomes" id="UP000835052"/>
    </source>
</evidence>
<feature type="chain" id="PRO_5035878984" evidence="1">
    <location>
        <begin position="18"/>
        <end position="162"/>
    </location>
</feature>
<accession>A0A8S1H5W2</accession>
<dbReference type="AlphaFoldDB" id="A0A8S1H5W2"/>
<keyword evidence="3" id="KW-1185">Reference proteome</keyword>
<feature type="signal peptide" evidence="1">
    <location>
        <begin position="1"/>
        <end position="17"/>
    </location>
</feature>
<keyword evidence="1" id="KW-0732">Signal</keyword>
<dbReference type="Proteomes" id="UP000835052">
    <property type="component" value="Unassembled WGS sequence"/>
</dbReference>
<sequence length="162" mass="19237">MKFALLLVFATFLLVASRDSRFGRPSQFVNRYVGEKCGWLDWCRKGAMCGRDSQFTMEYRRDGKYYGVRTPKRCVKQVKVEYDSEHLGEPCSVSKECRFEYVCVSFREFGNYCLEIVAENVLKDADHWKAIRNHNWSLVDQSDEPESFWDYRTRGFKLKFED</sequence>
<organism evidence="2 3">
    <name type="scientific">Caenorhabditis auriculariae</name>
    <dbReference type="NCBI Taxonomy" id="2777116"/>
    <lineage>
        <taxon>Eukaryota</taxon>
        <taxon>Metazoa</taxon>
        <taxon>Ecdysozoa</taxon>
        <taxon>Nematoda</taxon>
        <taxon>Chromadorea</taxon>
        <taxon>Rhabditida</taxon>
        <taxon>Rhabditina</taxon>
        <taxon>Rhabditomorpha</taxon>
        <taxon>Rhabditoidea</taxon>
        <taxon>Rhabditidae</taxon>
        <taxon>Peloderinae</taxon>
        <taxon>Caenorhabditis</taxon>
    </lineage>
</organism>
<name>A0A8S1H5W2_9PELO</name>
<dbReference type="EMBL" id="CAJGYM010000009">
    <property type="protein sequence ID" value="CAD6188820.1"/>
    <property type="molecule type" value="Genomic_DNA"/>
</dbReference>
<proteinExistence type="predicted"/>